<dbReference type="EMBL" id="QFCQ01000009">
    <property type="protein sequence ID" value="RDW14379.1"/>
    <property type="molecule type" value="Genomic_DNA"/>
</dbReference>
<dbReference type="AlphaFoldDB" id="A0A3D8PGP4"/>
<dbReference type="Proteomes" id="UP000256679">
    <property type="component" value="Unassembled WGS sequence"/>
</dbReference>
<proteinExistence type="predicted"/>
<protein>
    <recommendedName>
        <fullName evidence="2">HTH luxR-type domain-containing protein</fullName>
    </recommendedName>
</protein>
<organism evidence="3 4">
    <name type="scientific">Paracoccus thiocyanatus</name>
    <dbReference type="NCBI Taxonomy" id="34006"/>
    <lineage>
        <taxon>Bacteria</taxon>
        <taxon>Pseudomonadati</taxon>
        <taxon>Pseudomonadota</taxon>
        <taxon>Alphaproteobacteria</taxon>
        <taxon>Rhodobacterales</taxon>
        <taxon>Paracoccaceae</taxon>
        <taxon>Paracoccus</taxon>
    </lineage>
</organism>
<keyword evidence="4" id="KW-1185">Reference proteome</keyword>
<feature type="region of interest" description="Disordered" evidence="1">
    <location>
        <begin position="1"/>
        <end position="67"/>
    </location>
</feature>
<dbReference type="Pfam" id="PF00196">
    <property type="entry name" value="GerE"/>
    <property type="match status" value="1"/>
</dbReference>
<evidence type="ECO:0000313" key="4">
    <source>
        <dbReference type="Proteomes" id="UP000256679"/>
    </source>
</evidence>
<dbReference type="PROSITE" id="PS50043">
    <property type="entry name" value="HTH_LUXR_2"/>
    <property type="match status" value="1"/>
</dbReference>
<accession>A0A3D8PGP4</accession>
<sequence length="558" mass="60455">MPTTPTAGWRVVRHDRGRTPPRSPAPDGPPGGAGFDGAGPWQRTGHDPGSRLRRHRAGLPPAPRLSGRRRTWHLHRPGASGGWFGPACAATSATPARGACRPGYARNAAPDAVGPAVAPRSPAARGCKTGWRSLTCCGRQDLLSNLRLTGQEWEMKLASTVSAGAGCRECASAVPCTANRPKKGRTGVLTRSMQSIEERLIDLIYAILLGERSWRDFLAEIERATPGGIAGLFHQGAEGGCAFIHNHMPEQAIADYGGYYALRNPWMERAMRAPSRRSMPAHRLVPHEELLRTEFHDGFLRPLKLDTAAGLLLDMRGSGATTLTVMAPLDRSALIESWSQSFNRISGHLQRAISWCRRGSGLGALAELPAVLSQSLDLGVMILGADRRMLPVSPAAQFSDRVWRAVRQSPFGAVRLADPAADDCLGEMLSRNRAARKLAEFRTVQATITLVRINRDELSELLLGPCVMLVVDPGLHGLDLEQKRDRLRLAHDLTAAEGRVLGGLLRGFNLRQIAEAAGLSHETVRTQQKALLVKTGVNSQTQLLNLAHGHSPHPDREA</sequence>
<dbReference type="SUPFAM" id="SSF46894">
    <property type="entry name" value="C-terminal effector domain of the bipartite response regulators"/>
    <property type="match status" value="1"/>
</dbReference>
<gene>
    <name evidence="3" type="ORF">DIE28_03040</name>
</gene>
<evidence type="ECO:0000259" key="2">
    <source>
        <dbReference type="PROSITE" id="PS50043"/>
    </source>
</evidence>
<evidence type="ECO:0000313" key="3">
    <source>
        <dbReference type="EMBL" id="RDW14379.1"/>
    </source>
</evidence>
<comment type="caution">
    <text evidence="3">The sequence shown here is derived from an EMBL/GenBank/DDBJ whole genome shotgun (WGS) entry which is preliminary data.</text>
</comment>
<dbReference type="InterPro" id="IPR036388">
    <property type="entry name" value="WH-like_DNA-bd_sf"/>
</dbReference>
<name>A0A3D8PGP4_9RHOB</name>
<dbReference type="InterPro" id="IPR016032">
    <property type="entry name" value="Sig_transdc_resp-reg_C-effctor"/>
</dbReference>
<reference evidence="3 4" key="1">
    <citation type="submission" date="2018-05" db="EMBL/GenBank/DDBJ databases">
        <title>Whole genome sequencing of Paracoccus thiocyanatus SST.</title>
        <authorList>
            <person name="Ghosh W."/>
            <person name="Rameez M.J."/>
            <person name="Roy C."/>
        </authorList>
    </citation>
    <scope>NUCLEOTIDE SEQUENCE [LARGE SCALE GENOMIC DNA]</scope>
    <source>
        <strain evidence="3 4">SST</strain>
    </source>
</reference>
<dbReference type="GO" id="GO:0003677">
    <property type="term" value="F:DNA binding"/>
    <property type="evidence" value="ECO:0007669"/>
    <property type="project" value="InterPro"/>
</dbReference>
<dbReference type="SMART" id="SM00421">
    <property type="entry name" value="HTH_LUXR"/>
    <property type="match status" value="1"/>
</dbReference>
<evidence type="ECO:0000256" key="1">
    <source>
        <dbReference type="SAM" id="MobiDB-lite"/>
    </source>
</evidence>
<dbReference type="GO" id="GO:0006355">
    <property type="term" value="P:regulation of DNA-templated transcription"/>
    <property type="evidence" value="ECO:0007669"/>
    <property type="project" value="InterPro"/>
</dbReference>
<dbReference type="InterPro" id="IPR000792">
    <property type="entry name" value="Tscrpt_reg_LuxR_C"/>
</dbReference>
<dbReference type="Gene3D" id="1.10.10.10">
    <property type="entry name" value="Winged helix-like DNA-binding domain superfamily/Winged helix DNA-binding domain"/>
    <property type="match status" value="1"/>
</dbReference>
<feature type="domain" description="HTH luxR-type" evidence="2">
    <location>
        <begin position="486"/>
        <end position="551"/>
    </location>
</feature>